<dbReference type="AlphaFoldDB" id="A0A9P7D8P2"/>
<dbReference type="OrthoDB" id="2015447at2759"/>
<evidence type="ECO:0000256" key="2">
    <source>
        <dbReference type="ARBA" id="ARBA00006730"/>
    </source>
</evidence>
<dbReference type="Gene3D" id="3.40.50.720">
    <property type="entry name" value="NAD(P)-binding Rossmann-like Domain"/>
    <property type="match status" value="1"/>
</dbReference>
<dbReference type="InterPro" id="IPR006076">
    <property type="entry name" value="FAD-dep_OxRdtase"/>
</dbReference>
<protein>
    <recommendedName>
        <fullName evidence="7">FAD dependent oxidoreductase domain-containing protein</fullName>
    </recommendedName>
</protein>
<dbReference type="SUPFAM" id="SSF54373">
    <property type="entry name" value="FAD-linked reductases, C-terminal domain"/>
    <property type="match status" value="1"/>
</dbReference>
<dbReference type="GO" id="GO:0005737">
    <property type="term" value="C:cytoplasm"/>
    <property type="evidence" value="ECO:0007669"/>
    <property type="project" value="TreeGrafter"/>
</dbReference>
<dbReference type="PANTHER" id="PTHR11530">
    <property type="entry name" value="D-AMINO ACID OXIDASE"/>
    <property type="match status" value="1"/>
</dbReference>
<evidence type="ECO:0000256" key="3">
    <source>
        <dbReference type="ARBA" id="ARBA00022630"/>
    </source>
</evidence>
<dbReference type="InterPro" id="IPR023209">
    <property type="entry name" value="DAO"/>
</dbReference>
<dbReference type="GO" id="GO:0071949">
    <property type="term" value="F:FAD binding"/>
    <property type="evidence" value="ECO:0007669"/>
    <property type="project" value="InterPro"/>
</dbReference>
<evidence type="ECO:0000256" key="4">
    <source>
        <dbReference type="ARBA" id="ARBA00022827"/>
    </source>
</evidence>
<reference evidence="8" key="1">
    <citation type="journal article" date="2020" name="New Phytol.">
        <title>Comparative genomics reveals dynamic genome evolution in host specialist ectomycorrhizal fungi.</title>
        <authorList>
            <person name="Lofgren L.A."/>
            <person name="Nguyen N.H."/>
            <person name="Vilgalys R."/>
            <person name="Ruytinx J."/>
            <person name="Liao H.L."/>
            <person name="Branco S."/>
            <person name="Kuo A."/>
            <person name="LaButti K."/>
            <person name="Lipzen A."/>
            <person name="Andreopoulos W."/>
            <person name="Pangilinan J."/>
            <person name="Riley R."/>
            <person name="Hundley H."/>
            <person name="Na H."/>
            <person name="Barry K."/>
            <person name="Grigoriev I.V."/>
            <person name="Stajich J.E."/>
            <person name="Kennedy P.G."/>
        </authorList>
    </citation>
    <scope>NUCLEOTIDE SEQUENCE</scope>
    <source>
        <strain evidence="8">DOB743</strain>
    </source>
</reference>
<dbReference type="SUPFAM" id="SSF51971">
    <property type="entry name" value="Nucleotide-binding domain"/>
    <property type="match status" value="1"/>
</dbReference>
<keyword evidence="3" id="KW-0285">Flavoprotein</keyword>
<dbReference type="GO" id="GO:0019478">
    <property type="term" value="P:D-amino acid catabolic process"/>
    <property type="evidence" value="ECO:0007669"/>
    <property type="project" value="TreeGrafter"/>
</dbReference>
<organism evidence="8 9">
    <name type="scientific">Suillus placidus</name>
    <dbReference type="NCBI Taxonomy" id="48579"/>
    <lineage>
        <taxon>Eukaryota</taxon>
        <taxon>Fungi</taxon>
        <taxon>Dikarya</taxon>
        <taxon>Basidiomycota</taxon>
        <taxon>Agaricomycotina</taxon>
        <taxon>Agaricomycetes</taxon>
        <taxon>Agaricomycetidae</taxon>
        <taxon>Boletales</taxon>
        <taxon>Suillineae</taxon>
        <taxon>Suillaceae</taxon>
        <taxon>Suillus</taxon>
    </lineage>
</organism>
<gene>
    <name evidence="8" type="ORF">EV702DRAFT_957049</name>
</gene>
<feature type="binding site" evidence="6">
    <location>
        <position position="302"/>
    </location>
    <ligand>
        <name>D-dopa</name>
        <dbReference type="ChEBI" id="CHEBI:149689"/>
    </ligand>
</feature>
<evidence type="ECO:0000256" key="1">
    <source>
        <dbReference type="ARBA" id="ARBA00001974"/>
    </source>
</evidence>
<evidence type="ECO:0000259" key="7">
    <source>
        <dbReference type="Pfam" id="PF01266"/>
    </source>
</evidence>
<feature type="binding site" evidence="6">
    <location>
        <position position="168"/>
    </location>
    <ligand>
        <name>FAD</name>
        <dbReference type="ChEBI" id="CHEBI:57692"/>
    </ligand>
</feature>
<dbReference type="Pfam" id="PF01266">
    <property type="entry name" value="DAO"/>
    <property type="match status" value="1"/>
</dbReference>
<name>A0A9P7D8P2_9AGAM</name>
<comment type="cofactor">
    <cofactor evidence="1 6">
        <name>FAD</name>
        <dbReference type="ChEBI" id="CHEBI:57692"/>
    </cofactor>
</comment>
<dbReference type="PANTHER" id="PTHR11530:SF30">
    <property type="entry name" value="FAD DEPENDENT OXIDOREDUCTASE DOMAIN-CONTAINING PROTEIN"/>
    <property type="match status" value="1"/>
</dbReference>
<evidence type="ECO:0000256" key="6">
    <source>
        <dbReference type="PIRSR" id="PIRSR000189-1"/>
    </source>
</evidence>
<dbReference type="EMBL" id="JABBWD010000001">
    <property type="protein sequence ID" value="KAG1783584.1"/>
    <property type="molecule type" value="Genomic_DNA"/>
</dbReference>
<feature type="domain" description="FAD dependent oxidoreductase" evidence="7">
    <location>
        <begin position="10"/>
        <end position="368"/>
    </location>
</feature>
<evidence type="ECO:0000313" key="8">
    <source>
        <dbReference type="EMBL" id="KAG1783584.1"/>
    </source>
</evidence>
<evidence type="ECO:0000256" key="5">
    <source>
        <dbReference type="ARBA" id="ARBA00023002"/>
    </source>
</evidence>
<sequence length="380" mass="41849">MSTTKAEQSLVVLGAGVLGLTIAYLAALADDVSFNIRVIARDLPEDTDSQAWASPYAGANWSPMELGGRDERVRKWEEKTFNKLWDMIPTGLVKLLPTKLYTAQEGNVSDLWWKDLVQNIRMLSPSDVPKPFKNGVAFDTVSVNPAEYLPWLQSELISRGVTFERRNVRSLDELRSMVGPDGILVNASSLGSRSIIGVEDTKLYPIRGQTILVHAPGLQESVAISSSLQSCDLETEEATYIIPRPGNGQPDTAILGGVFQSRNWDTSLDMQIARGIFDRCAALAPCLKSAESRILKHNVGLRPAREEGPRVELERIMLPLQSTHDLVPWNGSPTSDRVGEQSMLVVHAYGFGPAGFQRSWGAAEEVLELMKAQVTLKHNI</sequence>
<comment type="similarity">
    <text evidence="2">Belongs to the DAMOX/DASOX family.</text>
</comment>
<dbReference type="GO" id="GO:0003884">
    <property type="term" value="F:D-amino-acid oxidase activity"/>
    <property type="evidence" value="ECO:0007669"/>
    <property type="project" value="InterPro"/>
</dbReference>
<feature type="binding site" evidence="6">
    <location>
        <position position="240"/>
    </location>
    <ligand>
        <name>D-dopa</name>
        <dbReference type="ChEBI" id="CHEBI:149689"/>
    </ligand>
</feature>
<proteinExistence type="inferred from homology"/>
<comment type="caution">
    <text evidence="8">The sequence shown here is derived from an EMBL/GenBank/DDBJ whole genome shotgun (WGS) entry which is preliminary data.</text>
</comment>
<dbReference type="Proteomes" id="UP000714275">
    <property type="component" value="Unassembled WGS sequence"/>
</dbReference>
<evidence type="ECO:0000313" key="9">
    <source>
        <dbReference type="Proteomes" id="UP000714275"/>
    </source>
</evidence>
<dbReference type="Gene3D" id="3.30.9.10">
    <property type="entry name" value="D-Amino Acid Oxidase, subunit A, domain 2"/>
    <property type="match status" value="1"/>
</dbReference>
<dbReference type="PIRSF" id="PIRSF000189">
    <property type="entry name" value="D-aa_oxidase"/>
    <property type="match status" value="1"/>
</dbReference>
<accession>A0A9P7D8P2</accession>
<keyword evidence="4 6" id="KW-0274">FAD</keyword>
<keyword evidence="9" id="KW-1185">Reference proteome</keyword>
<keyword evidence="5" id="KW-0560">Oxidoreductase</keyword>